<dbReference type="EMBL" id="JAZGQO010000002">
    <property type="protein sequence ID" value="KAK6191139.1"/>
    <property type="molecule type" value="Genomic_DNA"/>
</dbReference>
<dbReference type="Pfam" id="PF03184">
    <property type="entry name" value="DDE_1"/>
    <property type="match status" value="1"/>
</dbReference>
<dbReference type="Gene3D" id="1.10.10.60">
    <property type="entry name" value="Homeodomain-like"/>
    <property type="match status" value="1"/>
</dbReference>
<dbReference type="InterPro" id="IPR007889">
    <property type="entry name" value="HTH_Psq"/>
</dbReference>
<gene>
    <name evidence="4" type="ORF">SNE40_002880</name>
</gene>
<evidence type="ECO:0000313" key="5">
    <source>
        <dbReference type="Proteomes" id="UP001347796"/>
    </source>
</evidence>
<sequence>MEEAILSIKTGRLSYSEAFNKYGIAKSTLRDHVKGKILPGSLIGRPTVIPEKIENQIVDTALKASAMGFGVSHQHLIAKTGRIINQLKLNTPFKGGIPGIDWFNSLQKRHPEISLRKPEKLAQNRVRMMNQDVVSHYFQTLNTTLESLNIKNCPDKIWNMDETGFMMEHTPIKICARKGSKSVPARTSNSRESVTCLATVNARGHYIPPMVIVRGKTSKALQSWKVNDAPDGTFWSYQSRAWMEDALAQEWFAKVFLPSIGPERPQVLLLDSHSSHETLSLIEIAQQENITLLTYPPHTTHYLQPLDRTVFKSLKSNYNKICSQFQIENPSETITKKSWPAIFKMAFTEAMSINNIQNGFKSCGIYPFNPESVPEEAFMPSTAYRPKPSVPSDSPAPSASIPTVTSEPSSSATDETIIHMDMEVTDATEIPSGAVIIASDAHKEIEDPAVILDSLADGARGVLIINNQIQSIFIPPTVEFSTPAKPNRMITSCRVLTSREIVSSKRKEMEEKENKRLSIEKRKEERKRKTEERKDAMEKRKCAKKTNVDNKCLICGRVQARTGERGQGKAVRLEKIYGLIAISVKNGCTSGAYHHPLIRPTCTNPTNVFIAFGVECKGTIPLSLVLNTYLVILMK</sequence>
<feature type="compositionally biased region" description="Polar residues" evidence="1">
    <location>
        <begin position="403"/>
        <end position="413"/>
    </location>
</feature>
<proteinExistence type="predicted"/>
<dbReference type="AlphaFoldDB" id="A0AAN8KEV2"/>
<feature type="region of interest" description="Disordered" evidence="1">
    <location>
        <begin position="382"/>
        <end position="413"/>
    </location>
</feature>
<reference evidence="4 5" key="1">
    <citation type="submission" date="2024-01" db="EMBL/GenBank/DDBJ databases">
        <title>The genome of the rayed Mediterranean limpet Patella caerulea (Linnaeus, 1758).</title>
        <authorList>
            <person name="Anh-Thu Weber A."/>
            <person name="Halstead-Nussloch G."/>
        </authorList>
    </citation>
    <scope>NUCLEOTIDE SEQUENCE [LARGE SCALE GENOMIC DNA]</scope>
    <source>
        <strain evidence="4">AATW-2023a</strain>
        <tissue evidence="4">Whole specimen</tissue>
    </source>
</reference>
<dbReference type="GO" id="GO:0003677">
    <property type="term" value="F:DNA binding"/>
    <property type="evidence" value="ECO:0007669"/>
    <property type="project" value="InterPro"/>
</dbReference>
<evidence type="ECO:0000256" key="1">
    <source>
        <dbReference type="SAM" id="MobiDB-lite"/>
    </source>
</evidence>
<dbReference type="Gene3D" id="3.30.420.10">
    <property type="entry name" value="Ribonuclease H-like superfamily/Ribonuclease H"/>
    <property type="match status" value="1"/>
</dbReference>
<dbReference type="Proteomes" id="UP001347796">
    <property type="component" value="Unassembled WGS sequence"/>
</dbReference>
<evidence type="ECO:0000313" key="4">
    <source>
        <dbReference type="EMBL" id="KAK6191139.1"/>
    </source>
</evidence>
<keyword evidence="5" id="KW-1185">Reference proteome</keyword>
<evidence type="ECO:0000259" key="2">
    <source>
        <dbReference type="Pfam" id="PF03184"/>
    </source>
</evidence>
<feature type="domain" description="DDE-1" evidence="2">
    <location>
        <begin position="194"/>
        <end position="359"/>
    </location>
</feature>
<feature type="region of interest" description="Disordered" evidence="1">
    <location>
        <begin position="504"/>
        <end position="538"/>
    </location>
</feature>
<name>A0AAN8KEV2_PATCE</name>
<evidence type="ECO:0008006" key="6">
    <source>
        <dbReference type="Google" id="ProtNLM"/>
    </source>
</evidence>
<dbReference type="InterPro" id="IPR050863">
    <property type="entry name" value="CenT-Element_Derived"/>
</dbReference>
<dbReference type="PANTHER" id="PTHR19303:SF74">
    <property type="entry name" value="POGO TRANSPOSABLE ELEMENT WITH KRAB DOMAIN"/>
    <property type="match status" value="1"/>
</dbReference>
<evidence type="ECO:0000259" key="3">
    <source>
        <dbReference type="Pfam" id="PF05225"/>
    </source>
</evidence>
<organism evidence="4 5">
    <name type="scientific">Patella caerulea</name>
    <name type="common">Rayed Mediterranean limpet</name>
    <dbReference type="NCBI Taxonomy" id="87958"/>
    <lineage>
        <taxon>Eukaryota</taxon>
        <taxon>Metazoa</taxon>
        <taxon>Spiralia</taxon>
        <taxon>Lophotrochozoa</taxon>
        <taxon>Mollusca</taxon>
        <taxon>Gastropoda</taxon>
        <taxon>Patellogastropoda</taxon>
        <taxon>Patelloidea</taxon>
        <taxon>Patellidae</taxon>
        <taxon>Patella</taxon>
    </lineage>
</organism>
<protein>
    <recommendedName>
        <fullName evidence="6">DDE-1 domain-containing protein</fullName>
    </recommendedName>
</protein>
<dbReference type="InterPro" id="IPR004875">
    <property type="entry name" value="DDE_SF_endonuclease_dom"/>
</dbReference>
<dbReference type="GO" id="GO:0005634">
    <property type="term" value="C:nucleus"/>
    <property type="evidence" value="ECO:0007669"/>
    <property type="project" value="TreeGrafter"/>
</dbReference>
<accession>A0AAN8KEV2</accession>
<dbReference type="Pfam" id="PF05225">
    <property type="entry name" value="HTH_psq"/>
    <property type="match status" value="1"/>
</dbReference>
<comment type="caution">
    <text evidence="4">The sequence shown here is derived from an EMBL/GenBank/DDBJ whole genome shotgun (WGS) entry which is preliminary data.</text>
</comment>
<dbReference type="InterPro" id="IPR036397">
    <property type="entry name" value="RNaseH_sf"/>
</dbReference>
<feature type="domain" description="HTH psq-type" evidence="3">
    <location>
        <begin position="1"/>
        <end position="36"/>
    </location>
</feature>
<dbReference type="PANTHER" id="PTHR19303">
    <property type="entry name" value="TRANSPOSON"/>
    <property type="match status" value="1"/>
</dbReference>
<feature type="compositionally biased region" description="Low complexity" evidence="1">
    <location>
        <begin position="386"/>
        <end position="402"/>
    </location>
</feature>